<organism evidence="2">
    <name type="scientific">Arundo donax</name>
    <name type="common">Giant reed</name>
    <name type="synonym">Donax arundinaceus</name>
    <dbReference type="NCBI Taxonomy" id="35708"/>
    <lineage>
        <taxon>Eukaryota</taxon>
        <taxon>Viridiplantae</taxon>
        <taxon>Streptophyta</taxon>
        <taxon>Embryophyta</taxon>
        <taxon>Tracheophyta</taxon>
        <taxon>Spermatophyta</taxon>
        <taxon>Magnoliopsida</taxon>
        <taxon>Liliopsida</taxon>
        <taxon>Poales</taxon>
        <taxon>Poaceae</taxon>
        <taxon>PACMAD clade</taxon>
        <taxon>Arundinoideae</taxon>
        <taxon>Arundineae</taxon>
        <taxon>Arundo</taxon>
    </lineage>
</organism>
<reference evidence="2" key="2">
    <citation type="journal article" date="2015" name="Data Brief">
        <title>Shoot transcriptome of the giant reed, Arundo donax.</title>
        <authorList>
            <person name="Barrero R.A."/>
            <person name="Guerrero F.D."/>
            <person name="Moolhuijzen P."/>
            <person name="Goolsby J.A."/>
            <person name="Tidwell J."/>
            <person name="Bellgard S.E."/>
            <person name="Bellgard M.I."/>
        </authorList>
    </citation>
    <scope>NUCLEOTIDE SEQUENCE</scope>
    <source>
        <tissue evidence="2">Shoot tissue taken approximately 20 cm above the soil surface</tissue>
    </source>
</reference>
<evidence type="ECO:0000256" key="1">
    <source>
        <dbReference type="SAM" id="MobiDB-lite"/>
    </source>
</evidence>
<dbReference type="AlphaFoldDB" id="A0A0A9EP10"/>
<sequence length="41" mass="4145">MPGAVTGAPPRRRGREDAAASAGRGGHGAGAFRVQTKGQRQ</sequence>
<feature type="region of interest" description="Disordered" evidence="1">
    <location>
        <begin position="1"/>
        <end position="41"/>
    </location>
</feature>
<proteinExistence type="predicted"/>
<evidence type="ECO:0000313" key="2">
    <source>
        <dbReference type="EMBL" id="JAE00729.1"/>
    </source>
</evidence>
<protein>
    <submittedName>
        <fullName evidence="2">Uncharacterized protein</fullName>
    </submittedName>
</protein>
<accession>A0A0A9EP10</accession>
<dbReference type="EMBL" id="GBRH01197167">
    <property type="protein sequence ID" value="JAE00729.1"/>
    <property type="molecule type" value="Transcribed_RNA"/>
</dbReference>
<reference evidence="2" key="1">
    <citation type="submission" date="2014-09" db="EMBL/GenBank/DDBJ databases">
        <authorList>
            <person name="Magalhaes I.L.F."/>
            <person name="Oliveira U."/>
            <person name="Santos F.R."/>
            <person name="Vidigal T.H.D.A."/>
            <person name="Brescovit A.D."/>
            <person name="Santos A.J."/>
        </authorList>
    </citation>
    <scope>NUCLEOTIDE SEQUENCE</scope>
    <source>
        <tissue evidence="2">Shoot tissue taken approximately 20 cm above the soil surface</tissue>
    </source>
</reference>
<name>A0A0A9EP10_ARUDO</name>